<reference evidence="9 10" key="1">
    <citation type="submission" date="2024-04" db="EMBL/GenBank/DDBJ databases">
        <title>Tritrichomonas musculus Genome.</title>
        <authorList>
            <person name="Alves-Ferreira E."/>
            <person name="Grigg M."/>
            <person name="Lorenzi H."/>
            <person name="Galac M."/>
        </authorList>
    </citation>
    <scope>NUCLEOTIDE SEQUENCE [LARGE SCALE GENOMIC DNA]</scope>
    <source>
        <strain evidence="9 10">EAF2021</strain>
    </source>
</reference>
<gene>
    <name evidence="9" type="ORF">M9Y10_030339</name>
</gene>
<dbReference type="EC" id="3.4.19.12" evidence="3"/>
<dbReference type="Pfam" id="PF00443">
    <property type="entry name" value="UCH"/>
    <property type="match status" value="1"/>
</dbReference>
<keyword evidence="6" id="KW-0378">Hydrolase</keyword>
<comment type="caution">
    <text evidence="9">The sequence shown here is derived from an EMBL/GenBank/DDBJ whole genome shotgun (WGS) entry which is preliminary data.</text>
</comment>
<evidence type="ECO:0000256" key="7">
    <source>
        <dbReference type="ARBA" id="ARBA00022807"/>
    </source>
</evidence>
<sequence length="320" mass="37072">MDDYDSISQPHICAFEVENFDSYLIPCKISMKEKSTNFPKIIGKPFLLSFDHPDPTEEEISNCAFSHLKCLWDTNDEPDPTEYIKNIVNKPIVAKISENNLRGKQLHFDSKYPNLEKSIIDINLNPLFMKNDSITKFSYYKLYCNLKPKIEKPISKISLKNCFSNLCRTSTLGYGNEWKCPNCNQDVCAIEKVGLWTVLDSLIIDVGKINSSGKMPVKYDAELYLTDFFVDQNAYQKEVIYKLCSVVECRSHQYTSHVFVNNQKQVKGKWYFFDNSGICEADEQSAINESASILFYQRVMNYTFYYSIFLSPNSIFYLAF</sequence>
<evidence type="ECO:0000313" key="10">
    <source>
        <dbReference type="Proteomes" id="UP001470230"/>
    </source>
</evidence>
<evidence type="ECO:0000313" key="9">
    <source>
        <dbReference type="EMBL" id="KAK8893076.1"/>
    </source>
</evidence>
<dbReference type="InterPro" id="IPR028889">
    <property type="entry name" value="USP"/>
</dbReference>
<dbReference type="EMBL" id="JAPFFF010000004">
    <property type="protein sequence ID" value="KAK8893076.1"/>
    <property type="molecule type" value="Genomic_DNA"/>
</dbReference>
<evidence type="ECO:0000256" key="1">
    <source>
        <dbReference type="ARBA" id="ARBA00000707"/>
    </source>
</evidence>
<protein>
    <recommendedName>
        <fullName evidence="3">ubiquitinyl hydrolase 1</fullName>
        <ecNumber evidence="3">3.4.19.12</ecNumber>
    </recommendedName>
</protein>
<dbReference type="PANTHER" id="PTHR21646">
    <property type="entry name" value="UBIQUITIN CARBOXYL-TERMINAL HYDROLASE"/>
    <property type="match status" value="1"/>
</dbReference>
<comment type="similarity">
    <text evidence="2">Belongs to the peptidase C19 family.</text>
</comment>
<keyword evidence="10" id="KW-1185">Reference proteome</keyword>
<name>A0ABR2KQQ5_9EUKA</name>
<evidence type="ECO:0000256" key="6">
    <source>
        <dbReference type="ARBA" id="ARBA00022801"/>
    </source>
</evidence>
<dbReference type="PANTHER" id="PTHR21646:SF24">
    <property type="entry name" value="UBIQUITIN CARBOXYL-TERMINAL HYDROLASE"/>
    <property type="match status" value="1"/>
</dbReference>
<dbReference type="Gene3D" id="3.90.70.10">
    <property type="entry name" value="Cysteine proteinases"/>
    <property type="match status" value="1"/>
</dbReference>
<dbReference type="InterPro" id="IPR038765">
    <property type="entry name" value="Papain-like_cys_pep_sf"/>
</dbReference>
<keyword evidence="4" id="KW-0645">Protease</keyword>
<keyword evidence="7" id="KW-0788">Thiol protease</keyword>
<feature type="domain" description="USP" evidence="8">
    <location>
        <begin position="1"/>
        <end position="299"/>
    </location>
</feature>
<evidence type="ECO:0000256" key="5">
    <source>
        <dbReference type="ARBA" id="ARBA00022786"/>
    </source>
</evidence>
<dbReference type="InterPro" id="IPR001394">
    <property type="entry name" value="Peptidase_C19_UCH"/>
</dbReference>
<keyword evidence="5" id="KW-0833">Ubl conjugation pathway</keyword>
<proteinExistence type="inferred from homology"/>
<evidence type="ECO:0000259" key="8">
    <source>
        <dbReference type="PROSITE" id="PS50235"/>
    </source>
</evidence>
<dbReference type="SUPFAM" id="SSF54001">
    <property type="entry name" value="Cysteine proteinases"/>
    <property type="match status" value="1"/>
</dbReference>
<evidence type="ECO:0000256" key="3">
    <source>
        <dbReference type="ARBA" id="ARBA00012759"/>
    </source>
</evidence>
<comment type="catalytic activity">
    <reaction evidence="1">
        <text>Thiol-dependent hydrolysis of ester, thioester, amide, peptide and isopeptide bonds formed by the C-terminal Gly of ubiquitin (a 76-residue protein attached to proteins as an intracellular targeting signal).</text>
        <dbReference type="EC" id="3.4.19.12"/>
    </reaction>
</comment>
<dbReference type="PROSITE" id="PS50235">
    <property type="entry name" value="USP_3"/>
    <property type="match status" value="1"/>
</dbReference>
<dbReference type="Proteomes" id="UP001470230">
    <property type="component" value="Unassembled WGS sequence"/>
</dbReference>
<organism evidence="9 10">
    <name type="scientific">Tritrichomonas musculus</name>
    <dbReference type="NCBI Taxonomy" id="1915356"/>
    <lineage>
        <taxon>Eukaryota</taxon>
        <taxon>Metamonada</taxon>
        <taxon>Parabasalia</taxon>
        <taxon>Tritrichomonadida</taxon>
        <taxon>Tritrichomonadidae</taxon>
        <taxon>Tritrichomonas</taxon>
    </lineage>
</organism>
<accession>A0ABR2KQQ5</accession>
<dbReference type="InterPro" id="IPR050185">
    <property type="entry name" value="Ub_carboxyl-term_hydrolase"/>
</dbReference>
<evidence type="ECO:0000256" key="4">
    <source>
        <dbReference type="ARBA" id="ARBA00022670"/>
    </source>
</evidence>
<evidence type="ECO:0000256" key="2">
    <source>
        <dbReference type="ARBA" id="ARBA00009085"/>
    </source>
</evidence>